<dbReference type="Pfam" id="PF00120">
    <property type="entry name" value="Gln-synt_C"/>
    <property type="match status" value="1"/>
</dbReference>
<organism evidence="5 6">
    <name type="scientific">Pyramidobacter porci</name>
    <dbReference type="NCBI Taxonomy" id="2605789"/>
    <lineage>
        <taxon>Bacteria</taxon>
        <taxon>Thermotogati</taxon>
        <taxon>Synergistota</taxon>
        <taxon>Synergistia</taxon>
        <taxon>Synergistales</taxon>
        <taxon>Dethiosulfovibrionaceae</taxon>
        <taxon>Pyramidobacter</taxon>
    </lineage>
</organism>
<keyword evidence="6" id="KW-1185">Reference proteome</keyword>
<dbReference type="GO" id="GO:0016020">
    <property type="term" value="C:membrane"/>
    <property type="evidence" value="ECO:0007669"/>
    <property type="project" value="TreeGrafter"/>
</dbReference>
<sequence>MNLSTFNGDWSKVNFLNLMMIDLRGNLRSVTLPREYATEKVLRDGIGFDGSNYGYAKVSNSDMVAVPDMSRALLEQRGEFNTVHVFCDVVSATDERIPFEQYPRNVVRNAAKYLRDKKIADDAKMLVELEYYAFDQVEYTIQPNRVGYSVATAEGLGDDFSSAPRFGLFDGYHRVSPEDRYRDFRDKTVELMGIAGVPVKYHHHEVAAGQLEIELEFTSIEKTADDVTLAKWIIRTVAREMGIFATFMPKPMNKVSGSGMHVHQFLTRDGKSLFPGDGVANLSPLALSYTAGLLTHSQTGSLLAFTNPSTNSYRRLVPGFEAPVSATFAKGSRCAAVRIPSYLKKDSTRVEYRPGDASANVYFMLAGMIMAGCDGIAAQLDPVALGMNSAEILQEKIFPLNLSAVLDGLEKDHAYLRPVFPEQLIEQWIKVKREEAAYVYNAPTPQEYELYF</sequence>
<evidence type="ECO:0000256" key="3">
    <source>
        <dbReference type="RuleBase" id="RU000384"/>
    </source>
</evidence>
<evidence type="ECO:0000256" key="1">
    <source>
        <dbReference type="ARBA" id="ARBA00009897"/>
    </source>
</evidence>
<dbReference type="InterPro" id="IPR014746">
    <property type="entry name" value="Gln_synth/guanido_kin_cat_dom"/>
</dbReference>
<dbReference type="SMART" id="SM01230">
    <property type="entry name" value="Gln-synt_C"/>
    <property type="match status" value="1"/>
</dbReference>
<feature type="domain" description="GS catalytic" evidence="4">
    <location>
        <begin position="103"/>
        <end position="452"/>
    </location>
</feature>
<comment type="similarity">
    <text evidence="1 2 3">Belongs to the glutamine synthetase family.</text>
</comment>
<evidence type="ECO:0000313" key="5">
    <source>
        <dbReference type="EMBL" id="MST55633.1"/>
    </source>
</evidence>
<evidence type="ECO:0000256" key="2">
    <source>
        <dbReference type="PROSITE-ProRule" id="PRU01331"/>
    </source>
</evidence>
<dbReference type="PANTHER" id="PTHR43407:SF1">
    <property type="entry name" value="LENGSIN"/>
    <property type="match status" value="1"/>
</dbReference>
<dbReference type="SUPFAM" id="SSF54368">
    <property type="entry name" value="Glutamine synthetase, N-terminal domain"/>
    <property type="match status" value="1"/>
</dbReference>
<dbReference type="PROSITE" id="PS51987">
    <property type="entry name" value="GS_CATALYTIC"/>
    <property type="match status" value="1"/>
</dbReference>
<dbReference type="EMBL" id="VUNH01000005">
    <property type="protein sequence ID" value="MST55633.1"/>
    <property type="molecule type" value="Genomic_DNA"/>
</dbReference>
<protein>
    <submittedName>
        <fullName evidence="5">Glutamine synthetase</fullName>
    </submittedName>
</protein>
<reference evidence="5 6" key="1">
    <citation type="submission" date="2019-08" db="EMBL/GenBank/DDBJ databases">
        <title>In-depth cultivation of the pig gut microbiome towards novel bacterial diversity and tailored functional studies.</title>
        <authorList>
            <person name="Wylensek D."/>
            <person name="Hitch T.C.A."/>
            <person name="Clavel T."/>
        </authorList>
    </citation>
    <scope>NUCLEOTIDE SEQUENCE [LARGE SCALE GENOMIC DNA]</scope>
    <source>
        <strain evidence="5 6">SM-530-WT-4B</strain>
    </source>
</reference>
<dbReference type="Gene3D" id="3.10.20.70">
    <property type="entry name" value="Glutamine synthetase, N-terminal domain"/>
    <property type="match status" value="1"/>
</dbReference>
<dbReference type="GO" id="GO:0005737">
    <property type="term" value="C:cytoplasm"/>
    <property type="evidence" value="ECO:0007669"/>
    <property type="project" value="TreeGrafter"/>
</dbReference>
<dbReference type="GO" id="GO:0004356">
    <property type="term" value="F:glutamine synthetase activity"/>
    <property type="evidence" value="ECO:0007669"/>
    <property type="project" value="InterPro"/>
</dbReference>
<proteinExistence type="inferred from homology"/>
<dbReference type="InterPro" id="IPR008146">
    <property type="entry name" value="Gln_synth_cat_dom"/>
</dbReference>
<accession>A0A6L5YBY4</accession>
<comment type="caution">
    <text evidence="5">The sequence shown here is derived from an EMBL/GenBank/DDBJ whole genome shotgun (WGS) entry which is preliminary data.</text>
</comment>
<dbReference type="Gene3D" id="3.30.590.10">
    <property type="entry name" value="Glutamine synthetase/guanido kinase, catalytic domain"/>
    <property type="match status" value="1"/>
</dbReference>
<evidence type="ECO:0000259" key="4">
    <source>
        <dbReference type="PROSITE" id="PS51987"/>
    </source>
</evidence>
<name>A0A6L5YBY4_9BACT</name>
<dbReference type="RefSeq" id="WP_154528719.1">
    <property type="nucleotide sequence ID" value="NZ_VUNH01000005.1"/>
</dbReference>
<dbReference type="GO" id="GO:0019740">
    <property type="term" value="P:nitrogen utilization"/>
    <property type="evidence" value="ECO:0007669"/>
    <property type="project" value="TreeGrafter"/>
</dbReference>
<dbReference type="InterPro" id="IPR008147">
    <property type="entry name" value="Gln_synt_N"/>
</dbReference>
<evidence type="ECO:0000313" key="6">
    <source>
        <dbReference type="Proteomes" id="UP000473699"/>
    </source>
</evidence>
<dbReference type="SUPFAM" id="SSF55931">
    <property type="entry name" value="Glutamine synthetase/guanido kinase"/>
    <property type="match status" value="1"/>
</dbReference>
<dbReference type="PANTHER" id="PTHR43407">
    <property type="entry name" value="GLUTAMINE SYNTHETASE"/>
    <property type="match status" value="1"/>
</dbReference>
<dbReference type="InterPro" id="IPR036651">
    <property type="entry name" value="Gln_synt_N_sf"/>
</dbReference>
<dbReference type="Proteomes" id="UP000473699">
    <property type="component" value="Unassembled WGS sequence"/>
</dbReference>
<dbReference type="Pfam" id="PF03951">
    <property type="entry name" value="Gln-synt_N"/>
    <property type="match status" value="1"/>
</dbReference>
<dbReference type="GO" id="GO:0006542">
    <property type="term" value="P:glutamine biosynthetic process"/>
    <property type="evidence" value="ECO:0007669"/>
    <property type="project" value="InterPro"/>
</dbReference>
<dbReference type="AlphaFoldDB" id="A0A6L5YBY4"/>
<gene>
    <name evidence="5" type="ORF">FYJ74_06240</name>
</gene>